<protein>
    <submittedName>
        <fullName evidence="2">Chimeric ERCC6-PGBD3 protein</fullName>
    </submittedName>
</protein>
<dbReference type="InterPro" id="IPR029526">
    <property type="entry name" value="PGBD"/>
</dbReference>
<proteinExistence type="predicted"/>
<dbReference type="PANTHER" id="PTHR47055:SF2">
    <property type="entry name" value="PIGGYBAC TRANSPOSABLE ELEMENT-DERIVED PROTEIN 2-RELATED"/>
    <property type="match status" value="1"/>
</dbReference>
<dbReference type="OrthoDB" id="6437305at2759"/>
<dbReference type="Proteomes" id="UP000499080">
    <property type="component" value="Unassembled WGS sequence"/>
</dbReference>
<accession>A0A4Y2FGW8</accession>
<organism evidence="2 3">
    <name type="scientific">Araneus ventricosus</name>
    <name type="common">Orbweaver spider</name>
    <name type="synonym">Epeira ventricosa</name>
    <dbReference type="NCBI Taxonomy" id="182803"/>
    <lineage>
        <taxon>Eukaryota</taxon>
        <taxon>Metazoa</taxon>
        <taxon>Ecdysozoa</taxon>
        <taxon>Arthropoda</taxon>
        <taxon>Chelicerata</taxon>
        <taxon>Arachnida</taxon>
        <taxon>Araneae</taxon>
        <taxon>Araneomorphae</taxon>
        <taxon>Entelegynae</taxon>
        <taxon>Araneoidea</taxon>
        <taxon>Araneidae</taxon>
        <taxon>Araneus</taxon>
    </lineage>
</organism>
<gene>
    <name evidence="2" type="primary">CSB-PGBD3_8</name>
    <name evidence="2" type="ORF">AVEN_159657_1</name>
</gene>
<feature type="domain" description="PiggyBac transposable element-derived protein" evidence="1">
    <location>
        <begin position="1"/>
        <end position="162"/>
    </location>
</feature>
<name>A0A4Y2FGW8_ARAVE</name>
<keyword evidence="3" id="KW-1185">Reference proteome</keyword>
<dbReference type="InterPro" id="IPR052638">
    <property type="entry name" value="PiggyBac_TE-derived"/>
</dbReference>
<sequence>MKVFIGILILSGNNIVPEKKCFWENVSDLKNDLVYNAMRRDRFVQIMKYMHCADNTKINPNDKLFKLRPLLDKLKKKFIENWKAEQCLDYDECMITYFGRHSCKQFIRGKPIRFGYKVWCINTPDGYLLNFDVYQGRNPNSNSHYEEEFGKAAESLITMLDELYYYIFIKMSSYMLYIYIL</sequence>
<dbReference type="GO" id="GO:0043565">
    <property type="term" value="F:sequence-specific DNA binding"/>
    <property type="evidence" value="ECO:0007669"/>
    <property type="project" value="TreeGrafter"/>
</dbReference>
<dbReference type="PANTHER" id="PTHR47055">
    <property type="entry name" value="DDE_TNP_1_7 DOMAIN-CONTAINING PROTEIN"/>
    <property type="match status" value="1"/>
</dbReference>
<comment type="caution">
    <text evidence="2">The sequence shown here is derived from an EMBL/GenBank/DDBJ whole genome shotgun (WGS) entry which is preliminary data.</text>
</comment>
<evidence type="ECO:0000259" key="1">
    <source>
        <dbReference type="Pfam" id="PF13843"/>
    </source>
</evidence>
<dbReference type="Pfam" id="PF13843">
    <property type="entry name" value="DDE_Tnp_1_7"/>
    <property type="match status" value="1"/>
</dbReference>
<dbReference type="EMBL" id="BGPR01000939">
    <property type="protein sequence ID" value="GBM40682.1"/>
    <property type="molecule type" value="Genomic_DNA"/>
</dbReference>
<evidence type="ECO:0000313" key="2">
    <source>
        <dbReference type="EMBL" id="GBM40682.1"/>
    </source>
</evidence>
<reference evidence="2 3" key="1">
    <citation type="journal article" date="2019" name="Sci. Rep.">
        <title>Orb-weaving spider Araneus ventricosus genome elucidates the spidroin gene catalogue.</title>
        <authorList>
            <person name="Kono N."/>
            <person name="Nakamura H."/>
            <person name="Ohtoshi R."/>
            <person name="Moran D.A.P."/>
            <person name="Shinohara A."/>
            <person name="Yoshida Y."/>
            <person name="Fujiwara M."/>
            <person name="Mori M."/>
            <person name="Tomita M."/>
            <person name="Arakawa K."/>
        </authorList>
    </citation>
    <scope>NUCLEOTIDE SEQUENCE [LARGE SCALE GENOMIC DNA]</scope>
</reference>
<dbReference type="AlphaFoldDB" id="A0A4Y2FGW8"/>
<evidence type="ECO:0000313" key="3">
    <source>
        <dbReference type="Proteomes" id="UP000499080"/>
    </source>
</evidence>